<dbReference type="CDD" id="cd16532">
    <property type="entry name" value="RING-HC_RNFT1-like"/>
    <property type="match status" value="1"/>
</dbReference>
<keyword evidence="7 10" id="KW-1133">Transmembrane helix</keyword>
<keyword evidence="4 9" id="KW-0863">Zinc-finger</keyword>
<keyword evidence="2 10" id="KW-0812">Transmembrane</keyword>
<dbReference type="PROSITE" id="PS00518">
    <property type="entry name" value="ZF_RING_1"/>
    <property type="match status" value="1"/>
</dbReference>
<evidence type="ECO:0000259" key="11">
    <source>
        <dbReference type="PROSITE" id="PS50089"/>
    </source>
</evidence>
<keyword evidence="5" id="KW-0833">Ubl conjugation pathway</keyword>
<dbReference type="Gene3D" id="3.30.40.10">
    <property type="entry name" value="Zinc/RING finger domain, C3HC4 (zinc finger)"/>
    <property type="match status" value="1"/>
</dbReference>
<evidence type="ECO:0000313" key="12">
    <source>
        <dbReference type="Proteomes" id="UP000695022"/>
    </source>
</evidence>
<dbReference type="RefSeq" id="XP_014671697.1">
    <property type="nucleotide sequence ID" value="XM_014816211.1"/>
</dbReference>
<dbReference type="PROSITE" id="PS50089">
    <property type="entry name" value="ZF_RING_2"/>
    <property type="match status" value="1"/>
</dbReference>
<reference evidence="13" key="1">
    <citation type="submission" date="2025-08" db="UniProtKB">
        <authorList>
            <consortium name="RefSeq"/>
        </authorList>
    </citation>
    <scope>IDENTIFICATION</scope>
</reference>
<protein>
    <submittedName>
        <fullName evidence="13">RING finger and transmembrane domain-containing protein 2-like</fullName>
    </submittedName>
</protein>
<dbReference type="InterPro" id="IPR001841">
    <property type="entry name" value="Znf_RING"/>
</dbReference>
<dbReference type="InterPro" id="IPR013083">
    <property type="entry name" value="Znf_RING/FYVE/PHD"/>
</dbReference>
<comment type="subcellular location">
    <subcellularLocation>
        <location evidence="1">Membrane</location>
        <topology evidence="1">Multi-pass membrane protein</topology>
    </subcellularLocation>
</comment>
<name>A0ABM1EHM6_PRICU</name>
<feature type="domain" description="RING-type" evidence="11">
    <location>
        <begin position="201"/>
        <end position="239"/>
    </location>
</feature>
<dbReference type="SMART" id="SM00184">
    <property type="entry name" value="RING"/>
    <property type="match status" value="1"/>
</dbReference>
<dbReference type="InterPro" id="IPR044235">
    <property type="entry name" value="RNFT1/2"/>
</dbReference>
<keyword evidence="8 10" id="KW-0472">Membrane</keyword>
<evidence type="ECO:0000256" key="8">
    <source>
        <dbReference type="ARBA" id="ARBA00023136"/>
    </source>
</evidence>
<evidence type="ECO:0000256" key="5">
    <source>
        <dbReference type="ARBA" id="ARBA00022786"/>
    </source>
</evidence>
<keyword evidence="6" id="KW-0862">Zinc</keyword>
<feature type="transmembrane region" description="Helical" evidence="10">
    <location>
        <begin position="144"/>
        <end position="163"/>
    </location>
</feature>
<evidence type="ECO:0000256" key="2">
    <source>
        <dbReference type="ARBA" id="ARBA00022692"/>
    </source>
</evidence>
<evidence type="ECO:0000256" key="3">
    <source>
        <dbReference type="ARBA" id="ARBA00022723"/>
    </source>
</evidence>
<sequence>MVLIGLFGTLYHANTNLKKQVARKERRSIGVLSWIICLMIGNVCLLYFVFQEEQLYYALIFMKVQVENWDIWALMWVIGVSDFALKFAAIAMKAVIAMLPNSLIPFKRRGKYYMIFEETSHFYRAFLPINPWMCFLGNRANDSAMSFVFSTVLAIAYCVFKGVRLLQKTREMTAALQKFLQKSSYGTTPTKEDFSQTGSSCPICQDEVHDPIMLACKHIFCEECVSMWFDRERTCPMCRANIIDDPKWRDGGTVGTMQLF</sequence>
<proteinExistence type="predicted"/>
<evidence type="ECO:0000313" key="13">
    <source>
        <dbReference type="RefSeq" id="XP_014671697.1"/>
    </source>
</evidence>
<evidence type="ECO:0000256" key="4">
    <source>
        <dbReference type="ARBA" id="ARBA00022771"/>
    </source>
</evidence>
<dbReference type="PANTHER" id="PTHR15860:SF0">
    <property type="entry name" value="LP20373P"/>
    <property type="match status" value="1"/>
</dbReference>
<accession>A0ABM1EHM6</accession>
<feature type="transmembrane region" description="Helical" evidence="10">
    <location>
        <begin position="71"/>
        <end position="100"/>
    </location>
</feature>
<dbReference type="Proteomes" id="UP000695022">
    <property type="component" value="Unplaced"/>
</dbReference>
<keyword evidence="12" id="KW-1185">Reference proteome</keyword>
<dbReference type="PANTHER" id="PTHR15860">
    <property type="entry name" value="UNCHARACTERIZED RING FINGER-CONTAINING PROTEIN"/>
    <property type="match status" value="1"/>
</dbReference>
<dbReference type="InterPro" id="IPR017907">
    <property type="entry name" value="Znf_RING_CS"/>
</dbReference>
<feature type="transmembrane region" description="Helical" evidence="10">
    <location>
        <begin position="29"/>
        <end position="51"/>
    </location>
</feature>
<evidence type="ECO:0000256" key="1">
    <source>
        <dbReference type="ARBA" id="ARBA00004141"/>
    </source>
</evidence>
<dbReference type="Pfam" id="PF13920">
    <property type="entry name" value="zf-C3HC4_3"/>
    <property type="match status" value="1"/>
</dbReference>
<evidence type="ECO:0000256" key="10">
    <source>
        <dbReference type="SAM" id="Phobius"/>
    </source>
</evidence>
<evidence type="ECO:0000256" key="7">
    <source>
        <dbReference type="ARBA" id="ARBA00022989"/>
    </source>
</evidence>
<keyword evidence="3" id="KW-0479">Metal-binding</keyword>
<evidence type="ECO:0000256" key="9">
    <source>
        <dbReference type="PROSITE-ProRule" id="PRU00175"/>
    </source>
</evidence>
<evidence type="ECO:0000256" key="6">
    <source>
        <dbReference type="ARBA" id="ARBA00022833"/>
    </source>
</evidence>
<dbReference type="GeneID" id="106812356"/>
<gene>
    <name evidence="13" type="primary">LOC106812356</name>
</gene>
<organism evidence="12 13">
    <name type="scientific">Priapulus caudatus</name>
    <name type="common">Priapulid worm</name>
    <dbReference type="NCBI Taxonomy" id="37621"/>
    <lineage>
        <taxon>Eukaryota</taxon>
        <taxon>Metazoa</taxon>
        <taxon>Ecdysozoa</taxon>
        <taxon>Scalidophora</taxon>
        <taxon>Priapulida</taxon>
        <taxon>Priapulimorpha</taxon>
        <taxon>Priapulimorphida</taxon>
        <taxon>Priapulidae</taxon>
        <taxon>Priapulus</taxon>
    </lineage>
</organism>
<dbReference type="SUPFAM" id="SSF57850">
    <property type="entry name" value="RING/U-box"/>
    <property type="match status" value="1"/>
</dbReference>